<protein>
    <submittedName>
        <fullName evidence="1">Uncharacterized protein</fullName>
    </submittedName>
</protein>
<reference evidence="1 2" key="1">
    <citation type="submission" date="2020-04" db="EMBL/GenBank/DDBJ databases">
        <title>Perkinsus olseni comparative genomics.</title>
        <authorList>
            <person name="Bogema D.R."/>
        </authorList>
    </citation>
    <scope>NUCLEOTIDE SEQUENCE [LARGE SCALE GENOMIC DNA]</scope>
    <source>
        <strain evidence="1">ATCC PRA-205</strain>
    </source>
</reference>
<evidence type="ECO:0000313" key="2">
    <source>
        <dbReference type="Proteomes" id="UP000574390"/>
    </source>
</evidence>
<feature type="non-terminal residue" evidence="1">
    <location>
        <position position="143"/>
    </location>
</feature>
<comment type="caution">
    <text evidence="1">The sequence shown here is derived from an EMBL/GenBank/DDBJ whole genome shotgun (WGS) entry which is preliminary data.</text>
</comment>
<dbReference type="Proteomes" id="UP000574390">
    <property type="component" value="Unassembled WGS sequence"/>
</dbReference>
<proteinExistence type="predicted"/>
<gene>
    <name evidence="1" type="ORF">FOZ62_020428</name>
</gene>
<feature type="non-terminal residue" evidence="1">
    <location>
        <position position="1"/>
    </location>
</feature>
<evidence type="ECO:0000313" key="1">
    <source>
        <dbReference type="EMBL" id="KAF4733930.1"/>
    </source>
</evidence>
<dbReference type="AlphaFoldDB" id="A0A7J6SP48"/>
<name>A0A7J6SP48_PEROL</name>
<accession>A0A7J6SP48</accession>
<organism evidence="1 2">
    <name type="scientific">Perkinsus olseni</name>
    <name type="common">Perkinsus atlanticus</name>
    <dbReference type="NCBI Taxonomy" id="32597"/>
    <lineage>
        <taxon>Eukaryota</taxon>
        <taxon>Sar</taxon>
        <taxon>Alveolata</taxon>
        <taxon>Perkinsozoa</taxon>
        <taxon>Perkinsea</taxon>
        <taxon>Perkinsida</taxon>
        <taxon>Perkinsidae</taxon>
        <taxon>Perkinsus</taxon>
    </lineage>
</organism>
<dbReference type="EMBL" id="JABANM010013689">
    <property type="protein sequence ID" value="KAF4733930.1"/>
    <property type="molecule type" value="Genomic_DNA"/>
</dbReference>
<sequence length="143" mass="15024">SSDKGLGSTMTTKALCSAEHANKLQASNGPLLHRASRKSVRSGFLSREPRFFEGNASKGSSPGPGYYYSRKAPECHGTSAAEAEKGCGSGINTGATIGFASSTRRFQAFGLADGCSAAVSETPGPGSYTIENEWIKRTYSQLF</sequence>